<dbReference type="PANTHER" id="PTHR42923:SF46">
    <property type="entry name" value="AMINE OXIDASE"/>
    <property type="match status" value="1"/>
</dbReference>
<evidence type="ECO:0000313" key="2">
    <source>
        <dbReference type="EMBL" id="KKR11469.1"/>
    </source>
</evidence>
<dbReference type="SUPFAM" id="SSF51905">
    <property type="entry name" value="FAD/NAD(P)-binding domain"/>
    <property type="match status" value="1"/>
</dbReference>
<dbReference type="EMBL" id="LBWP01000007">
    <property type="protein sequence ID" value="KKR11469.1"/>
    <property type="molecule type" value="Genomic_DNA"/>
</dbReference>
<dbReference type="InterPro" id="IPR050464">
    <property type="entry name" value="Zeta_carotene_desat/Oxidored"/>
</dbReference>
<protein>
    <submittedName>
        <fullName evidence="2">Amine oxidase</fullName>
    </submittedName>
</protein>
<dbReference type="InterPro" id="IPR036188">
    <property type="entry name" value="FAD/NAD-bd_sf"/>
</dbReference>
<dbReference type="PANTHER" id="PTHR42923">
    <property type="entry name" value="PROTOPORPHYRINOGEN OXIDASE"/>
    <property type="match status" value="1"/>
</dbReference>
<sequence length="428" mass="49242">MSMKVAIIGAGFGGLATAYFLSKQGVNVVVFESGNKPGGLAVGFKKSAWKWSLEEHYHHIFTTDSYILNLAREVDQKMIFSSPKASTFFEDGTYQVDSPLTLLKFSKLSLFDRLRTGAVIAFLKLNPFWRPLERLTAEKFIKYTMGNVSWNILWRPLFLKKFGVFEKEVNAAWFWARIKKRTMKLGYPAGGFLEFAKKIEKKIVSRGGKIIYKTEVTLIEQEGGKFIIHAKDKKDTFDKVVCTLSAKQFASIVKGLPKEYLNKISGFKGLGTINLVLLLKNNFLDDGSYWLNVNEVSYPFLAVIEHTNFIDKSEYNNSHLLYVANYLLPSHKYFELTKKQLFDLYFPYLKKISSRFSKNDVKEIFVFKSRFTQPVVFQNHSQRVPSFTTALEDLYLCNMQQVYPWDRGTNYAVENAQKVSDLVLKSKQ</sequence>
<feature type="domain" description="Amine oxidase" evidence="1">
    <location>
        <begin position="13"/>
        <end position="398"/>
    </location>
</feature>
<evidence type="ECO:0000313" key="3">
    <source>
        <dbReference type="Proteomes" id="UP000034246"/>
    </source>
</evidence>
<gene>
    <name evidence="2" type="ORF">UT39_C0007G0034</name>
</gene>
<evidence type="ECO:0000259" key="1">
    <source>
        <dbReference type="Pfam" id="PF01593"/>
    </source>
</evidence>
<dbReference type="STRING" id="1618550.UT39_C0007G0034"/>
<dbReference type="Proteomes" id="UP000034246">
    <property type="component" value="Unassembled WGS sequence"/>
</dbReference>
<comment type="caution">
    <text evidence="2">The sequence shown here is derived from an EMBL/GenBank/DDBJ whole genome shotgun (WGS) entry which is preliminary data.</text>
</comment>
<dbReference type="GO" id="GO:0016491">
    <property type="term" value="F:oxidoreductase activity"/>
    <property type="evidence" value="ECO:0007669"/>
    <property type="project" value="InterPro"/>
</dbReference>
<name>A0A0G0N5H1_9BACT</name>
<organism evidence="2 3">
    <name type="scientific">Candidatus Woesebacteria bacterium GW2011_GWA1_39_21</name>
    <dbReference type="NCBI Taxonomy" id="1618550"/>
    <lineage>
        <taxon>Bacteria</taxon>
        <taxon>Candidatus Woeseibacteriota</taxon>
    </lineage>
</organism>
<accession>A0A0G0N5H1</accession>
<dbReference type="Gene3D" id="3.50.50.60">
    <property type="entry name" value="FAD/NAD(P)-binding domain"/>
    <property type="match status" value="1"/>
</dbReference>
<dbReference type="InterPro" id="IPR002937">
    <property type="entry name" value="Amino_oxidase"/>
</dbReference>
<dbReference type="NCBIfam" id="NF005560">
    <property type="entry name" value="PRK07233.1"/>
    <property type="match status" value="1"/>
</dbReference>
<dbReference type="Pfam" id="PF01593">
    <property type="entry name" value="Amino_oxidase"/>
    <property type="match status" value="1"/>
</dbReference>
<dbReference type="PRINTS" id="PR00419">
    <property type="entry name" value="ADXRDTASE"/>
</dbReference>
<reference evidence="2 3" key="1">
    <citation type="journal article" date="2015" name="Nature">
        <title>rRNA introns, odd ribosomes, and small enigmatic genomes across a large radiation of phyla.</title>
        <authorList>
            <person name="Brown C.T."/>
            <person name="Hug L.A."/>
            <person name="Thomas B.C."/>
            <person name="Sharon I."/>
            <person name="Castelle C.J."/>
            <person name="Singh A."/>
            <person name="Wilkins M.J."/>
            <person name="Williams K.H."/>
            <person name="Banfield J.F."/>
        </authorList>
    </citation>
    <scope>NUCLEOTIDE SEQUENCE [LARGE SCALE GENOMIC DNA]</scope>
</reference>
<proteinExistence type="predicted"/>
<dbReference type="AlphaFoldDB" id="A0A0G0N5H1"/>
<dbReference type="PATRIC" id="fig|1618550.3.peg.552"/>